<evidence type="ECO:0000313" key="3">
    <source>
        <dbReference type="Proteomes" id="UP000502996"/>
    </source>
</evidence>
<feature type="transmembrane region" description="Helical" evidence="1">
    <location>
        <begin position="253"/>
        <end position="270"/>
    </location>
</feature>
<keyword evidence="1" id="KW-0812">Transmembrane</keyword>
<feature type="transmembrane region" description="Helical" evidence="1">
    <location>
        <begin position="328"/>
        <end position="345"/>
    </location>
</feature>
<accession>A0A6G6WBV2</accession>
<feature type="transmembrane region" description="Helical" evidence="1">
    <location>
        <begin position="117"/>
        <end position="134"/>
    </location>
</feature>
<organism evidence="2 3">
    <name type="scientific">Nocardioides anomalus</name>
    <dbReference type="NCBI Taxonomy" id="2712223"/>
    <lineage>
        <taxon>Bacteria</taxon>
        <taxon>Bacillati</taxon>
        <taxon>Actinomycetota</taxon>
        <taxon>Actinomycetes</taxon>
        <taxon>Propionibacteriales</taxon>
        <taxon>Nocardioidaceae</taxon>
        <taxon>Nocardioides</taxon>
    </lineage>
</organism>
<dbReference type="AlphaFoldDB" id="A0A6G6WBV2"/>
<proteinExistence type="predicted"/>
<evidence type="ECO:0000256" key="1">
    <source>
        <dbReference type="SAM" id="Phobius"/>
    </source>
</evidence>
<keyword evidence="1" id="KW-0472">Membrane</keyword>
<gene>
    <name evidence="2" type="ORF">G5V58_06800</name>
</gene>
<dbReference type="RefSeq" id="WP_165230206.1">
    <property type="nucleotide sequence ID" value="NZ_CP049257.1"/>
</dbReference>
<protein>
    <recommendedName>
        <fullName evidence="4">Glycosyltransferase RgtA/B/C/D-like domain-containing protein</fullName>
    </recommendedName>
</protein>
<feature type="transmembrane region" description="Helical" evidence="1">
    <location>
        <begin position="91"/>
        <end position="110"/>
    </location>
</feature>
<keyword evidence="1" id="KW-1133">Transmembrane helix</keyword>
<feature type="transmembrane region" description="Helical" evidence="1">
    <location>
        <begin position="300"/>
        <end position="316"/>
    </location>
</feature>
<keyword evidence="3" id="KW-1185">Reference proteome</keyword>
<dbReference type="Proteomes" id="UP000502996">
    <property type="component" value="Chromosome"/>
</dbReference>
<feature type="transmembrane region" description="Helical" evidence="1">
    <location>
        <begin position="208"/>
        <end position="233"/>
    </location>
</feature>
<dbReference type="KEGG" id="nano:G5V58_06800"/>
<reference evidence="2 3" key="1">
    <citation type="submission" date="2020-02" db="EMBL/GenBank/DDBJ databases">
        <title>Full genome sequence of Nocardioides sp. R-3366.</title>
        <authorList>
            <person name="Im W.-T."/>
        </authorList>
    </citation>
    <scope>NUCLEOTIDE SEQUENCE [LARGE SCALE GENOMIC DNA]</scope>
    <source>
        <strain evidence="2 3">R-3366</strain>
    </source>
</reference>
<evidence type="ECO:0008006" key="4">
    <source>
        <dbReference type="Google" id="ProtNLM"/>
    </source>
</evidence>
<name>A0A6G6WBV2_9ACTN</name>
<evidence type="ECO:0000313" key="2">
    <source>
        <dbReference type="EMBL" id="QIG42520.1"/>
    </source>
</evidence>
<sequence length="468" mass="50555">MPRTATTVRGSLSALVLAVVVGVLLVRSAGPLDNLDTYFHLRFGHEFLTGAWSIRHPGSVSTLATADWVPTQWLPQVVMARTEEWFGLPGVAWLSGLQFLTLALVLYWSCRRYAEPLVAAVLVALTLVACTPGLSMRPQVISYVLVVVTTALWLRARDRGRVPWVLVPVTYVWTTCHGMWPIGIVVGSVAVAGLALDRAHPRRTLVRMAAVPVASALAALLTPVGPGLFPAVLQVTSRSRYFYEWGPPDYHRGYALVLLLLLAAAVVPRLRRGRVPWFDIGLLGLAAACAVYSLRTVPVAACLAAPLAAIAVQPLLGARPVVRRPERLLLRAGYAAALVALAVAVPHTADEPRATAPWLDGALGGLPAGTKVVDDAGFGGYLMWRFPQLDVVIHGYGDTFTDDELERNADIEQVRGGWVQLLHDTGAEYAVLPPGSPLAYSLRVVEDWDVLEEGDDLQLLHAPDGWNG</sequence>
<dbReference type="EMBL" id="CP049257">
    <property type="protein sequence ID" value="QIG42520.1"/>
    <property type="molecule type" value="Genomic_DNA"/>
</dbReference>